<sequence>MTSIGLTSALFSKELKSRYLRDLVVLSFADRRNESINNSALNIS</sequence>
<name>A0A3P8EY59_9TREM</name>
<dbReference type="AlphaFoldDB" id="A0A3P8EY59"/>
<evidence type="ECO:0000313" key="2">
    <source>
        <dbReference type="Proteomes" id="UP000269396"/>
    </source>
</evidence>
<proteinExistence type="predicted"/>
<dbReference type="Proteomes" id="UP000269396">
    <property type="component" value="Unassembled WGS sequence"/>
</dbReference>
<protein>
    <submittedName>
        <fullName evidence="1">Uncharacterized protein</fullName>
    </submittedName>
</protein>
<dbReference type="EMBL" id="UZAL01029465">
    <property type="protein sequence ID" value="VDP48405.1"/>
    <property type="molecule type" value="Genomic_DNA"/>
</dbReference>
<reference evidence="1 2" key="1">
    <citation type="submission" date="2018-11" db="EMBL/GenBank/DDBJ databases">
        <authorList>
            <consortium name="Pathogen Informatics"/>
        </authorList>
    </citation>
    <scope>NUCLEOTIDE SEQUENCE [LARGE SCALE GENOMIC DNA]</scope>
    <source>
        <strain>Denwood</strain>
        <strain evidence="2">Zambia</strain>
    </source>
</reference>
<organism evidence="1 2">
    <name type="scientific">Schistosoma mattheei</name>
    <dbReference type="NCBI Taxonomy" id="31246"/>
    <lineage>
        <taxon>Eukaryota</taxon>
        <taxon>Metazoa</taxon>
        <taxon>Spiralia</taxon>
        <taxon>Lophotrochozoa</taxon>
        <taxon>Platyhelminthes</taxon>
        <taxon>Trematoda</taxon>
        <taxon>Digenea</taxon>
        <taxon>Strigeidida</taxon>
        <taxon>Schistosomatoidea</taxon>
        <taxon>Schistosomatidae</taxon>
        <taxon>Schistosoma</taxon>
    </lineage>
</organism>
<accession>A0A3P8EY59</accession>
<gene>
    <name evidence="1" type="ORF">SMTD_LOCUS9158</name>
</gene>
<keyword evidence="2" id="KW-1185">Reference proteome</keyword>
<evidence type="ECO:0000313" key="1">
    <source>
        <dbReference type="EMBL" id="VDP48405.1"/>
    </source>
</evidence>